<evidence type="ECO:0000313" key="1">
    <source>
        <dbReference type="EMBL" id="OLP91018.1"/>
    </source>
</evidence>
<dbReference type="AlphaFoldDB" id="A0A1Q9D7A3"/>
<dbReference type="Proteomes" id="UP000186817">
    <property type="component" value="Unassembled WGS sequence"/>
</dbReference>
<evidence type="ECO:0000313" key="2">
    <source>
        <dbReference type="Proteomes" id="UP000186817"/>
    </source>
</evidence>
<proteinExistence type="predicted"/>
<accession>A0A1Q9D7A3</accession>
<dbReference type="OrthoDB" id="425109at2759"/>
<organism evidence="1 2">
    <name type="scientific">Symbiodinium microadriaticum</name>
    <name type="common">Dinoflagellate</name>
    <name type="synonym">Zooxanthella microadriatica</name>
    <dbReference type="NCBI Taxonomy" id="2951"/>
    <lineage>
        <taxon>Eukaryota</taxon>
        <taxon>Sar</taxon>
        <taxon>Alveolata</taxon>
        <taxon>Dinophyceae</taxon>
        <taxon>Suessiales</taxon>
        <taxon>Symbiodiniaceae</taxon>
        <taxon>Symbiodinium</taxon>
    </lineage>
</organism>
<reference evidence="1 2" key="1">
    <citation type="submission" date="2016-02" db="EMBL/GenBank/DDBJ databases">
        <title>Genome analysis of coral dinoflagellate symbionts highlights evolutionary adaptations to a symbiotic lifestyle.</title>
        <authorList>
            <person name="Aranda M."/>
            <person name="Li Y."/>
            <person name="Liew Y.J."/>
            <person name="Baumgarten S."/>
            <person name="Simakov O."/>
            <person name="Wilson M."/>
            <person name="Piel J."/>
            <person name="Ashoor H."/>
            <person name="Bougouffa S."/>
            <person name="Bajic V.B."/>
            <person name="Ryu T."/>
            <person name="Ravasi T."/>
            <person name="Bayer T."/>
            <person name="Micklem G."/>
            <person name="Kim H."/>
            <person name="Bhak J."/>
            <person name="Lajeunesse T.C."/>
            <person name="Voolstra C.R."/>
        </authorList>
    </citation>
    <scope>NUCLEOTIDE SEQUENCE [LARGE SCALE GENOMIC DNA]</scope>
    <source>
        <strain evidence="1 2">CCMP2467</strain>
    </source>
</reference>
<protein>
    <submittedName>
        <fullName evidence="1">Uncharacterized protein</fullName>
    </submittedName>
</protein>
<gene>
    <name evidence="1" type="ORF">AK812_SmicGene27336</name>
</gene>
<name>A0A1Q9D7A3_SYMMI</name>
<keyword evidence="2" id="KW-1185">Reference proteome</keyword>
<comment type="caution">
    <text evidence="1">The sequence shown here is derived from an EMBL/GenBank/DDBJ whole genome shotgun (WGS) entry which is preliminary data.</text>
</comment>
<dbReference type="EMBL" id="LSRX01000683">
    <property type="protein sequence ID" value="OLP91018.1"/>
    <property type="molecule type" value="Genomic_DNA"/>
</dbReference>
<sequence length="147" mass="16192">MLALSLLSEKWHALEEFVELLWEPGVATFLVTQQHKVSFACRGFCFDISGTNALSFSAGFRLTQLLDFEEGSGIVLRSAKIQLMYKVIEDDTSNLVSAPVSQTQSGESKPEVRQWAIATVEAEAAGFLALDPEELRRIGLDVLLVDS</sequence>